<feature type="domain" description="MACPF-like" evidence="2">
    <location>
        <begin position="384"/>
        <end position="538"/>
    </location>
</feature>
<feature type="compositionally biased region" description="Low complexity" evidence="1">
    <location>
        <begin position="132"/>
        <end position="143"/>
    </location>
</feature>
<feature type="compositionally biased region" description="Basic and acidic residues" evidence="1">
    <location>
        <begin position="15"/>
        <end position="42"/>
    </location>
</feature>
<feature type="region of interest" description="Disordered" evidence="1">
    <location>
        <begin position="1"/>
        <end position="42"/>
    </location>
</feature>
<keyword evidence="4" id="KW-1185">Reference proteome</keyword>
<evidence type="ECO:0000313" key="4">
    <source>
        <dbReference type="Proteomes" id="UP000326565"/>
    </source>
</evidence>
<protein>
    <recommendedName>
        <fullName evidence="2">MACPF-like domain-containing protein</fullName>
    </recommendedName>
</protein>
<dbReference type="EMBL" id="ML732156">
    <property type="protein sequence ID" value="KAB8078631.1"/>
    <property type="molecule type" value="Genomic_DNA"/>
</dbReference>
<dbReference type="AlphaFoldDB" id="A0A5N5XD69"/>
<feature type="region of interest" description="Disordered" evidence="1">
    <location>
        <begin position="127"/>
        <end position="161"/>
    </location>
</feature>
<sequence length="776" mass="86272">MALDKPKPTTSKAQNDSKKDLNQEKAQKELKDEIEKSDKANENDRQAMFNVYLFDSVSKTSKMDKFVSIGSINNVNSTTLAEIRKSLISENALSWRQKSSKFCNDEGAEVDDKLSFDMYLDFLKSSEEEPADSNGPNDDNNPDGSKKAKGNNGQPITRDSNTGKSYKVYLKLRKFPTGMDETTRDLLKKELDLQMAKPDTLSADVNKLTSSYNHKDFMALAAKTVTLTQIGLRHPADMGEREWYIVLQNNSILHGNYVRQLANGQRKVERAMYPAFALKPRKFHDYEVVFNSGGIGENRGNSVSSGNLDPVVHHLRIPRFLVQDDSYINVSENKSSVADAIANSSLSEHSAEVSVGGGAFGVSAGVKVGYKKEDSTKTASNTTRDTKRMTITYNFPRVVLELDGDSLDISDECKKDLEAISTAEGVQYFRRKYGTFFATRVELGGRLHSSESSDSFAEGKVEEKARSLKISAAASFSSMYAQGSASGSYGTSGSDSSSHQNSSLNNSLSWEAKGGDTLLCNNPPAWCGTVASYYNWRISMLLQQDDLLSIEDMISIIPGYESTKRKFNSLAPNVNGSPNPVHPVPKEWDGKVTFWLKHPNELLYPTVVEENPLSQTLANLTPSQAEWLKRYMPTYTSSYCFKMMEANDNDTATQTFEAGYKFFEIYDGTTVHNRFKPGQKYIIKNNKVDMYLGATPPIPGGTQKSVLNTASWDNSIYFQFTHAFEADKMYIANRDLVRVELFDSAGKPIGPLKNVPPLGSYGTTGDIFVFRYKGEP</sequence>
<evidence type="ECO:0000256" key="1">
    <source>
        <dbReference type="SAM" id="MobiDB-lite"/>
    </source>
</evidence>
<accession>A0A5N5XD69</accession>
<organism evidence="3 4">
    <name type="scientific">Aspergillus leporis</name>
    <dbReference type="NCBI Taxonomy" id="41062"/>
    <lineage>
        <taxon>Eukaryota</taxon>
        <taxon>Fungi</taxon>
        <taxon>Dikarya</taxon>
        <taxon>Ascomycota</taxon>
        <taxon>Pezizomycotina</taxon>
        <taxon>Eurotiomycetes</taxon>
        <taxon>Eurotiomycetidae</taxon>
        <taxon>Eurotiales</taxon>
        <taxon>Aspergillaceae</taxon>
        <taxon>Aspergillus</taxon>
        <taxon>Aspergillus subgen. Circumdati</taxon>
    </lineage>
</organism>
<feature type="compositionally biased region" description="Polar residues" evidence="1">
    <location>
        <begin position="151"/>
        <end position="161"/>
    </location>
</feature>
<dbReference type="Proteomes" id="UP000326565">
    <property type="component" value="Unassembled WGS sequence"/>
</dbReference>
<evidence type="ECO:0000259" key="2">
    <source>
        <dbReference type="Pfam" id="PF22693"/>
    </source>
</evidence>
<dbReference type="InterPro" id="IPR054586">
    <property type="entry name" value="MACPF_1_fungal"/>
</dbReference>
<evidence type="ECO:0000313" key="3">
    <source>
        <dbReference type="EMBL" id="KAB8078631.1"/>
    </source>
</evidence>
<proteinExistence type="predicted"/>
<dbReference type="OrthoDB" id="2562973at2759"/>
<gene>
    <name evidence="3" type="ORF">BDV29DRAFT_201848</name>
</gene>
<dbReference type="Pfam" id="PF22693">
    <property type="entry name" value="MACPF_1"/>
    <property type="match status" value="1"/>
</dbReference>
<name>A0A5N5XD69_9EURO</name>
<reference evidence="3 4" key="1">
    <citation type="submission" date="2019-04" db="EMBL/GenBank/DDBJ databases">
        <title>Friends and foes A comparative genomics study of 23 Aspergillus species from section Flavi.</title>
        <authorList>
            <consortium name="DOE Joint Genome Institute"/>
            <person name="Kjaerbolling I."/>
            <person name="Vesth T."/>
            <person name="Frisvad J.C."/>
            <person name="Nybo J.L."/>
            <person name="Theobald S."/>
            <person name="Kildgaard S."/>
            <person name="Isbrandt T."/>
            <person name="Kuo A."/>
            <person name="Sato A."/>
            <person name="Lyhne E.K."/>
            <person name="Kogle M.E."/>
            <person name="Wiebenga A."/>
            <person name="Kun R.S."/>
            <person name="Lubbers R.J."/>
            <person name="Makela M.R."/>
            <person name="Barry K."/>
            <person name="Chovatia M."/>
            <person name="Clum A."/>
            <person name="Daum C."/>
            <person name="Haridas S."/>
            <person name="He G."/>
            <person name="LaButti K."/>
            <person name="Lipzen A."/>
            <person name="Mondo S."/>
            <person name="Riley R."/>
            <person name="Salamov A."/>
            <person name="Simmons B.A."/>
            <person name="Magnuson J.K."/>
            <person name="Henrissat B."/>
            <person name="Mortensen U.H."/>
            <person name="Larsen T.O."/>
            <person name="Devries R.P."/>
            <person name="Grigoriev I.V."/>
            <person name="Machida M."/>
            <person name="Baker S.E."/>
            <person name="Andersen M.R."/>
        </authorList>
    </citation>
    <scope>NUCLEOTIDE SEQUENCE [LARGE SCALE GENOMIC DNA]</scope>
    <source>
        <strain evidence="3 4">CBS 151.66</strain>
    </source>
</reference>